<protein>
    <submittedName>
        <fullName evidence="2">DNA-binding anti-repressor SinI</fullName>
    </submittedName>
</protein>
<evidence type="ECO:0000313" key="3">
    <source>
        <dbReference type="Proteomes" id="UP001623041"/>
    </source>
</evidence>
<organism evidence="2 3">
    <name type="scientific">Bacillus salipaludis</name>
    <dbReference type="NCBI Taxonomy" id="2547811"/>
    <lineage>
        <taxon>Bacteria</taxon>
        <taxon>Bacillati</taxon>
        <taxon>Bacillota</taxon>
        <taxon>Bacilli</taxon>
        <taxon>Bacillales</taxon>
        <taxon>Bacillaceae</taxon>
        <taxon>Bacillus</taxon>
    </lineage>
</organism>
<evidence type="ECO:0000313" key="2">
    <source>
        <dbReference type="EMBL" id="MFK9091932.1"/>
    </source>
</evidence>
<dbReference type="RefSeq" id="WP_406580543.1">
    <property type="nucleotide sequence ID" value="NZ_JBJHQH010000006.1"/>
</dbReference>
<reference evidence="2 3" key="1">
    <citation type="submission" date="2024-11" db="EMBL/GenBank/DDBJ databases">
        <authorList>
            <person name="Lucas J.A."/>
        </authorList>
    </citation>
    <scope>NUCLEOTIDE SEQUENCE [LARGE SCALE GENOMIC DNA]</scope>
    <source>
        <strain evidence="2 3">Z 5.4</strain>
    </source>
</reference>
<keyword evidence="2" id="KW-0238">DNA-binding</keyword>
<evidence type="ECO:0000259" key="1">
    <source>
        <dbReference type="PROSITE" id="PS51500"/>
    </source>
</evidence>
<keyword evidence="3" id="KW-1185">Reference proteome</keyword>
<dbReference type="PROSITE" id="PS51500">
    <property type="entry name" value="SIN"/>
    <property type="match status" value="1"/>
</dbReference>
<accession>A0ABW8RH58</accession>
<dbReference type="EMBL" id="JBJHQH010000006">
    <property type="protein sequence ID" value="MFK9091932.1"/>
    <property type="molecule type" value="Genomic_DNA"/>
</dbReference>
<feature type="domain" description="Sin" evidence="1">
    <location>
        <begin position="2"/>
        <end position="39"/>
    </location>
</feature>
<dbReference type="GO" id="GO:0003677">
    <property type="term" value="F:DNA binding"/>
    <property type="evidence" value="ECO:0007669"/>
    <property type="project" value="UniProtKB-KW"/>
</dbReference>
<sequence length="39" mass="4622">MLMTDREFTDIDKEWLELILEAKELGLSIETVQAFLHQD</sequence>
<name>A0ABW8RH58_9BACI</name>
<gene>
    <name evidence="2" type="primary">sinI</name>
    <name evidence="2" type="ORF">ACJEBI_10615</name>
</gene>
<dbReference type="Proteomes" id="UP001623041">
    <property type="component" value="Unassembled WGS sequence"/>
</dbReference>
<comment type="caution">
    <text evidence="2">The sequence shown here is derived from an EMBL/GenBank/DDBJ whole genome shotgun (WGS) entry which is preliminary data.</text>
</comment>
<dbReference type="SUPFAM" id="SSF47406">
    <property type="entry name" value="SinR repressor dimerisation domain-like"/>
    <property type="match status" value="1"/>
</dbReference>
<dbReference type="Pfam" id="PF08671">
    <property type="entry name" value="SinI"/>
    <property type="match status" value="1"/>
</dbReference>
<dbReference type="InterPro" id="IPR010981">
    <property type="entry name" value="SinR/SinI_dimer_dom"/>
</dbReference>
<proteinExistence type="predicted"/>
<dbReference type="InterPro" id="IPR036281">
    <property type="entry name" value="SinR/SinI_dimer_dom_sf"/>
</dbReference>